<sequence>MKTVNVPALLETAHTKVDCDALLALKLARQARRACGPAAVETVAQSWEIEARAQWSLMHFRQGATAARRGLKLCDRLPELRARVLWILAECQRAQGRYGVALDTWMATLELSMLSRQPNLSALAYLGIGNYYQIIEEPQRALTLRRQAYDFACQSGQPAIIAQCAITLAGDYTRQRLVRQAQPLLHAAQDLISAEENPTWVAEIHYYNGLIEAQNGNSARATRELQEALRTAAGGAPWVQVQCLNELARLHRHARQFDDAVACLNEAIAAAQMFDTGYLLQSLYLSLCAAEEARGNFAEALAAHEAYHDARLRYLGSLDDPGSRPSHRRLAQLELRLEVIQARKETDRLLERHASNAQRVATQARQTLRSELALIDRGGLEQELSRLDGQTVTLLNVRLENLNAISERYSFATGDQMLADLGRALATFTLRHAWFAARYSTASFVLIVPGEQLDSVVKPLLQALEALIATMQTEPQPRIVLRACRVHDHRTAFRSVLKAPPLAHLPRNAFDTMDILP</sequence>
<dbReference type="InterPro" id="IPR043128">
    <property type="entry name" value="Rev_trsase/Diguanyl_cyclase"/>
</dbReference>
<accession>A0A0N1JRS9</accession>
<reference evidence="2 3" key="1">
    <citation type="submission" date="2015-07" db="EMBL/GenBank/DDBJ databases">
        <title>Draft genome sequence of the Amantichitinum ursilacus IGB-41, a new chitin-degrading bacterium.</title>
        <authorList>
            <person name="Kirstahler P."/>
            <person name="Guenther M."/>
            <person name="Grumaz C."/>
            <person name="Rupp S."/>
            <person name="Zibek S."/>
            <person name="Sohn K."/>
        </authorList>
    </citation>
    <scope>NUCLEOTIDE SEQUENCE [LARGE SCALE GENOMIC DNA]</scope>
    <source>
        <strain evidence="2 3">IGB-41</strain>
    </source>
</reference>
<dbReference type="RefSeq" id="WP_053939386.1">
    <property type="nucleotide sequence ID" value="NZ_LAQT01000033.1"/>
</dbReference>
<dbReference type="SUPFAM" id="SSF48452">
    <property type="entry name" value="TPR-like"/>
    <property type="match status" value="1"/>
</dbReference>
<dbReference type="Gene3D" id="1.25.40.10">
    <property type="entry name" value="Tetratricopeptide repeat domain"/>
    <property type="match status" value="2"/>
</dbReference>
<dbReference type="STRING" id="857265.WG78_18995"/>
<dbReference type="Pfam" id="PF00990">
    <property type="entry name" value="GGDEF"/>
    <property type="match status" value="1"/>
</dbReference>
<evidence type="ECO:0000313" key="2">
    <source>
        <dbReference type="EMBL" id="KPC49973.1"/>
    </source>
</evidence>
<dbReference type="Gene3D" id="3.30.70.270">
    <property type="match status" value="1"/>
</dbReference>
<gene>
    <name evidence="2" type="ORF">WG78_18995</name>
</gene>
<dbReference type="InterPro" id="IPR000160">
    <property type="entry name" value="GGDEF_dom"/>
</dbReference>
<feature type="domain" description="GGDEF" evidence="1">
    <location>
        <begin position="361"/>
        <end position="513"/>
    </location>
</feature>
<proteinExistence type="predicted"/>
<dbReference type="EMBL" id="LAQT01000033">
    <property type="protein sequence ID" value="KPC49973.1"/>
    <property type="molecule type" value="Genomic_DNA"/>
</dbReference>
<dbReference type="OrthoDB" id="8585171at2"/>
<dbReference type="SMART" id="SM00267">
    <property type="entry name" value="GGDEF"/>
    <property type="match status" value="1"/>
</dbReference>
<comment type="caution">
    <text evidence="2">The sequence shown here is derived from an EMBL/GenBank/DDBJ whole genome shotgun (WGS) entry which is preliminary data.</text>
</comment>
<protein>
    <submittedName>
        <fullName evidence="2">GGDEF domain protein</fullName>
    </submittedName>
</protein>
<dbReference type="AlphaFoldDB" id="A0A0N1JRS9"/>
<name>A0A0N1JRS9_9NEIS</name>
<dbReference type="SUPFAM" id="SSF55073">
    <property type="entry name" value="Nucleotide cyclase"/>
    <property type="match status" value="1"/>
</dbReference>
<dbReference type="InterPro" id="IPR011990">
    <property type="entry name" value="TPR-like_helical_dom_sf"/>
</dbReference>
<dbReference type="Proteomes" id="UP000037939">
    <property type="component" value="Unassembled WGS sequence"/>
</dbReference>
<dbReference type="InterPro" id="IPR029787">
    <property type="entry name" value="Nucleotide_cyclase"/>
</dbReference>
<evidence type="ECO:0000313" key="3">
    <source>
        <dbReference type="Proteomes" id="UP000037939"/>
    </source>
</evidence>
<keyword evidence="3" id="KW-1185">Reference proteome</keyword>
<organism evidence="2 3">
    <name type="scientific">Amantichitinum ursilacus</name>
    <dbReference type="NCBI Taxonomy" id="857265"/>
    <lineage>
        <taxon>Bacteria</taxon>
        <taxon>Pseudomonadati</taxon>
        <taxon>Pseudomonadota</taxon>
        <taxon>Betaproteobacteria</taxon>
        <taxon>Neisseriales</taxon>
        <taxon>Chitinibacteraceae</taxon>
        <taxon>Amantichitinum</taxon>
    </lineage>
</organism>
<evidence type="ECO:0000259" key="1">
    <source>
        <dbReference type="SMART" id="SM00267"/>
    </source>
</evidence>